<keyword evidence="1" id="KW-0106">Calcium</keyword>
<feature type="chain" id="PRO_5002111319" description="EF-hand domain-containing protein" evidence="2">
    <location>
        <begin position="27"/>
        <end position="212"/>
    </location>
</feature>
<evidence type="ECO:0000256" key="2">
    <source>
        <dbReference type="SAM" id="SignalP"/>
    </source>
</evidence>
<dbReference type="Pfam" id="PF13202">
    <property type="entry name" value="EF-hand_5"/>
    <property type="match status" value="1"/>
</dbReference>
<dbReference type="Gene3D" id="1.10.238.10">
    <property type="entry name" value="EF-hand"/>
    <property type="match status" value="1"/>
</dbReference>
<dbReference type="AlphaFoldDB" id="A0A0B7AFE3"/>
<dbReference type="EMBL" id="HACG01031775">
    <property type="protein sequence ID" value="CEK78640.1"/>
    <property type="molecule type" value="Transcribed_RNA"/>
</dbReference>
<reference evidence="4" key="1">
    <citation type="submission" date="2014-12" db="EMBL/GenBank/DDBJ databases">
        <title>Insight into the proteome of Arion vulgaris.</title>
        <authorList>
            <person name="Aradska J."/>
            <person name="Bulat T."/>
            <person name="Smidak R."/>
            <person name="Sarate P."/>
            <person name="Gangsoo J."/>
            <person name="Sialana F."/>
            <person name="Bilban M."/>
            <person name="Lubec G."/>
        </authorList>
    </citation>
    <scope>NUCLEOTIDE SEQUENCE</scope>
    <source>
        <tissue evidence="4">Skin</tissue>
    </source>
</reference>
<gene>
    <name evidence="4" type="primary">ORF111229</name>
</gene>
<accession>A0A0B7AFE3</accession>
<keyword evidence="2" id="KW-0732">Signal</keyword>
<evidence type="ECO:0000313" key="4">
    <source>
        <dbReference type="EMBL" id="CEK78640.1"/>
    </source>
</evidence>
<dbReference type="GO" id="GO:0005509">
    <property type="term" value="F:calcium ion binding"/>
    <property type="evidence" value="ECO:0007669"/>
    <property type="project" value="InterPro"/>
</dbReference>
<dbReference type="SUPFAM" id="SSF47473">
    <property type="entry name" value="EF-hand"/>
    <property type="match status" value="1"/>
</dbReference>
<organism evidence="4">
    <name type="scientific">Arion vulgaris</name>
    <dbReference type="NCBI Taxonomy" id="1028688"/>
    <lineage>
        <taxon>Eukaryota</taxon>
        <taxon>Metazoa</taxon>
        <taxon>Spiralia</taxon>
        <taxon>Lophotrochozoa</taxon>
        <taxon>Mollusca</taxon>
        <taxon>Gastropoda</taxon>
        <taxon>Heterobranchia</taxon>
        <taxon>Euthyneura</taxon>
        <taxon>Panpulmonata</taxon>
        <taxon>Eupulmonata</taxon>
        <taxon>Stylommatophora</taxon>
        <taxon>Helicina</taxon>
        <taxon>Arionoidea</taxon>
        <taxon>Arionidae</taxon>
        <taxon>Arion</taxon>
    </lineage>
</organism>
<evidence type="ECO:0000256" key="1">
    <source>
        <dbReference type="ARBA" id="ARBA00022837"/>
    </source>
</evidence>
<feature type="signal peptide" evidence="2">
    <location>
        <begin position="1"/>
        <end position="26"/>
    </location>
</feature>
<proteinExistence type="predicted"/>
<feature type="domain" description="EF-hand" evidence="3">
    <location>
        <begin position="176"/>
        <end position="190"/>
    </location>
</feature>
<dbReference type="InterPro" id="IPR011992">
    <property type="entry name" value="EF-hand-dom_pair"/>
</dbReference>
<evidence type="ECO:0000259" key="3">
    <source>
        <dbReference type="Pfam" id="PF13202"/>
    </source>
</evidence>
<dbReference type="PROSITE" id="PS00018">
    <property type="entry name" value="EF_HAND_1"/>
    <property type="match status" value="1"/>
</dbReference>
<sequence>MDSTVLDKRRTFLLACACVFVRSCAGASLHTTVLPTSPSNNSRLMLDTSDLDLNKDGCISGKEEMEAFRQHVINALAGSENSVLRAHSIVHRTDVNRDNKICWCDFISIYLHEKASRGKHSVPFLVLPDTVMFTQLDQNKDGQLADDEKERLKTELESCLPHSHAESIVDAIASQLNTDGSISLEEFQEFFNIPKMATSPTSSSEPDKGNNP</sequence>
<dbReference type="InterPro" id="IPR002048">
    <property type="entry name" value="EF_hand_dom"/>
</dbReference>
<name>A0A0B7AFE3_9EUPU</name>
<dbReference type="InterPro" id="IPR018247">
    <property type="entry name" value="EF_Hand_1_Ca_BS"/>
</dbReference>
<protein>
    <recommendedName>
        <fullName evidence="3">EF-hand domain-containing protein</fullName>
    </recommendedName>
</protein>